<dbReference type="Pfam" id="PF13860">
    <property type="entry name" value="FlgD_ig"/>
    <property type="match status" value="1"/>
</dbReference>
<dbReference type="EMBL" id="BARW01002861">
    <property type="protein sequence ID" value="GAI60806.1"/>
    <property type="molecule type" value="Genomic_DNA"/>
</dbReference>
<reference evidence="2" key="1">
    <citation type="journal article" date="2014" name="Front. Microbiol.">
        <title>High frequency of phylogenetically diverse reductive dehalogenase-homologous genes in deep subseafloor sedimentary metagenomes.</title>
        <authorList>
            <person name="Kawai M."/>
            <person name="Futagami T."/>
            <person name="Toyoda A."/>
            <person name="Takaki Y."/>
            <person name="Nishi S."/>
            <person name="Hori S."/>
            <person name="Arai W."/>
            <person name="Tsubouchi T."/>
            <person name="Morono Y."/>
            <person name="Uchiyama I."/>
            <person name="Ito T."/>
            <person name="Fujiyama A."/>
            <person name="Inagaki F."/>
            <person name="Takami H."/>
        </authorList>
    </citation>
    <scope>NUCLEOTIDE SEQUENCE</scope>
    <source>
        <strain evidence="2">Expedition CK06-06</strain>
    </source>
</reference>
<evidence type="ECO:0000259" key="1">
    <source>
        <dbReference type="Pfam" id="PF13860"/>
    </source>
</evidence>
<feature type="domain" description="FlgD/Vpr Ig-like" evidence="1">
    <location>
        <begin position="264"/>
        <end position="327"/>
    </location>
</feature>
<name>X1R131_9ZZZZ</name>
<protein>
    <recommendedName>
        <fullName evidence="1">FlgD/Vpr Ig-like domain-containing protein</fullName>
    </recommendedName>
</protein>
<dbReference type="InterPro" id="IPR025965">
    <property type="entry name" value="FlgD/Vpr_Ig-like"/>
</dbReference>
<proteinExistence type="predicted"/>
<dbReference type="AlphaFoldDB" id="X1R131"/>
<evidence type="ECO:0000313" key="2">
    <source>
        <dbReference type="EMBL" id="GAI60806.1"/>
    </source>
</evidence>
<gene>
    <name evidence="2" type="ORF">S12H4_07670</name>
</gene>
<comment type="caution">
    <text evidence="2">The sequence shown here is derived from an EMBL/GenBank/DDBJ whole genome shotgun (WGS) entry which is preliminary data.</text>
</comment>
<dbReference type="NCBIfam" id="TIGR04183">
    <property type="entry name" value="Por_Secre_tail"/>
    <property type="match status" value="1"/>
</dbReference>
<accession>X1R131</accession>
<dbReference type="InterPro" id="IPR026444">
    <property type="entry name" value="Secre_tail"/>
</dbReference>
<dbReference type="Gene3D" id="2.60.40.4070">
    <property type="match status" value="1"/>
</dbReference>
<feature type="non-terminal residue" evidence="2">
    <location>
        <position position="1"/>
    </location>
</feature>
<sequence>LGGPSADGIFLTRSLDQGGSWETESQLQFAGSGFPDLSWGNSGYLHEAYLFESTDNTRGINCRRSSNSGVSWFSSITVYSDTTKKMGPQIACSHDGTGDSWVIFPRRDAGTANLDYGLCWAWCEDFGETWSYGGFTNSSVNYMEVLPSISVHDGYHDSLYYPYVTFISSYYDWTDPVVNSFFWQTDSTWSSVDSYNDYVPEFTRPIQAWELPGIPAMAYVGSGGNDVYYDSWSNTQVEEEMEGTTVNREFVTSVRPNPFTRATRIEYTLPKHGKVNVKVYNTLGQEVTTLFDGIKKSGTHELEWTGIDKNGTVLPKGIYFLKIETSDNKVTKKIILE</sequence>
<organism evidence="2">
    <name type="scientific">marine sediment metagenome</name>
    <dbReference type="NCBI Taxonomy" id="412755"/>
    <lineage>
        <taxon>unclassified sequences</taxon>
        <taxon>metagenomes</taxon>
        <taxon>ecological metagenomes</taxon>
    </lineage>
</organism>